<protein>
    <submittedName>
        <fullName evidence="2">Zinc-dependent metalloprotease</fullName>
    </submittedName>
</protein>
<dbReference type="Gene3D" id="1.20.150.30">
    <property type="entry name" value="Zincin-like metallopeptidase, N-terminal domain"/>
    <property type="match status" value="1"/>
</dbReference>
<dbReference type="Proteomes" id="UP001612915">
    <property type="component" value="Unassembled WGS sequence"/>
</dbReference>
<dbReference type="InterPro" id="IPR022454">
    <property type="entry name" value="CHP03883_F420-assoc"/>
</dbReference>
<gene>
    <name evidence="2" type="ORF">ACIB24_12630</name>
</gene>
<keyword evidence="2" id="KW-0378">Hydrolase</keyword>
<reference evidence="2 3" key="1">
    <citation type="submission" date="2024-10" db="EMBL/GenBank/DDBJ databases">
        <title>The Natural Products Discovery Center: Release of the First 8490 Sequenced Strains for Exploring Actinobacteria Biosynthetic Diversity.</title>
        <authorList>
            <person name="Kalkreuter E."/>
            <person name="Kautsar S.A."/>
            <person name="Yang D."/>
            <person name="Bader C.D."/>
            <person name="Teijaro C.N."/>
            <person name="Fluegel L."/>
            <person name="Davis C.M."/>
            <person name="Simpson J.R."/>
            <person name="Lauterbach L."/>
            <person name="Steele A.D."/>
            <person name="Gui C."/>
            <person name="Meng S."/>
            <person name="Li G."/>
            <person name="Viehrig K."/>
            <person name="Ye F."/>
            <person name="Su P."/>
            <person name="Kiefer A.F."/>
            <person name="Nichols A."/>
            <person name="Cepeda A.J."/>
            <person name="Yan W."/>
            <person name="Fan B."/>
            <person name="Jiang Y."/>
            <person name="Adhikari A."/>
            <person name="Zheng C.-J."/>
            <person name="Schuster L."/>
            <person name="Cowan T.M."/>
            <person name="Smanski M.J."/>
            <person name="Chevrette M.G."/>
            <person name="De Carvalho L.P.S."/>
            <person name="Shen B."/>
        </authorList>
    </citation>
    <scope>NUCLEOTIDE SEQUENCE [LARGE SCALE GENOMIC DNA]</scope>
    <source>
        <strain evidence="2 3">NPDC049639</strain>
    </source>
</reference>
<proteinExistence type="predicted"/>
<dbReference type="InterPro" id="IPR042271">
    <property type="entry name" value="Zinicin_2_N"/>
</dbReference>
<comment type="caution">
    <text evidence="2">The sequence shown here is derived from an EMBL/GenBank/DDBJ whole genome shotgun (WGS) entry which is preliminary data.</text>
</comment>
<feature type="region of interest" description="Disordered" evidence="1">
    <location>
        <begin position="240"/>
        <end position="259"/>
    </location>
</feature>
<dbReference type="NCBIfam" id="TIGR03883">
    <property type="entry name" value="DUF2342_F420"/>
    <property type="match status" value="1"/>
</dbReference>
<name>A0ABW8ANF2_9ACTN</name>
<dbReference type="PANTHER" id="PTHR39420">
    <property type="match status" value="1"/>
</dbReference>
<dbReference type="PANTHER" id="PTHR39420:SF1">
    <property type="entry name" value="HYDROLASE"/>
    <property type="match status" value="1"/>
</dbReference>
<sequence>MAAQPETPPGSNPAAPVDQVVDWDFAARTAARLVSPGPQVSADEALEIVAALRRAAATAHPHVQSVTGLSTEAGQGVLVVDRPGWARANAMAFRTLLEPVIAESFQKRGVAGTRFGPVNFGAIGSRVTGAEVGALLSVLASRVLGQYDAFAATGPHGQGGRLLLVAPTIVSIERELAVEPADFRLWVCLHEETHRVQFTANPWLAEHLQGEVRALVSELMLEPSQLADRLAATARSLPELLRPGHAADPDSPNSGMPLLDAIQSPEQRRRLAGVTAVMSLLEGHADVVMDEVGPQVVPTVQVIRQRFNRRRSGRGALDQLLRKLLGLDAKARQYADGAKFVRGVVERAGMDGFNAVWSSPETLPRPAEIADPQAWLRRVHG</sequence>
<evidence type="ECO:0000313" key="3">
    <source>
        <dbReference type="Proteomes" id="UP001612915"/>
    </source>
</evidence>
<keyword evidence="2" id="KW-0482">Metalloprotease</keyword>
<dbReference type="GO" id="GO:0008237">
    <property type="term" value="F:metallopeptidase activity"/>
    <property type="evidence" value="ECO:0007669"/>
    <property type="project" value="UniProtKB-KW"/>
</dbReference>
<dbReference type="Pfam" id="PF10103">
    <property type="entry name" value="Zincin_2"/>
    <property type="match status" value="1"/>
</dbReference>
<keyword evidence="2" id="KW-0645">Protease</keyword>
<keyword evidence="3" id="KW-1185">Reference proteome</keyword>
<dbReference type="SUPFAM" id="SSF55486">
    <property type="entry name" value="Metalloproteases ('zincins'), catalytic domain"/>
    <property type="match status" value="1"/>
</dbReference>
<dbReference type="InterPro" id="IPR018766">
    <property type="entry name" value="Zinicin_2"/>
</dbReference>
<dbReference type="NCBIfam" id="TIGR03624">
    <property type="entry name" value="putative hydrolase"/>
    <property type="match status" value="1"/>
</dbReference>
<dbReference type="EMBL" id="JBITLV010000004">
    <property type="protein sequence ID" value="MFI7587910.1"/>
    <property type="molecule type" value="Genomic_DNA"/>
</dbReference>
<evidence type="ECO:0000256" key="1">
    <source>
        <dbReference type="SAM" id="MobiDB-lite"/>
    </source>
</evidence>
<organism evidence="2 3">
    <name type="scientific">Spongisporangium articulatum</name>
    <dbReference type="NCBI Taxonomy" id="3362603"/>
    <lineage>
        <taxon>Bacteria</taxon>
        <taxon>Bacillati</taxon>
        <taxon>Actinomycetota</taxon>
        <taxon>Actinomycetes</taxon>
        <taxon>Kineosporiales</taxon>
        <taxon>Kineosporiaceae</taxon>
        <taxon>Spongisporangium</taxon>
    </lineage>
</organism>
<accession>A0ABW8ANF2</accession>
<evidence type="ECO:0000313" key="2">
    <source>
        <dbReference type="EMBL" id="MFI7587910.1"/>
    </source>
</evidence>
<dbReference type="RefSeq" id="WP_398280535.1">
    <property type="nucleotide sequence ID" value="NZ_JBITLV010000004.1"/>
</dbReference>